<proteinExistence type="predicted"/>
<reference evidence="1" key="1">
    <citation type="submission" date="2022-04" db="EMBL/GenBank/DDBJ databases">
        <title>Hymenobacter sp. isolated from the air.</title>
        <authorList>
            <person name="Won M."/>
            <person name="Lee C.-M."/>
            <person name="Woen H.-Y."/>
            <person name="Kwon S.-W."/>
        </authorList>
    </citation>
    <scope>NUCLEOTIDE SEQUENCE</scope>
    <source>
        <strain evidence="1">5116S-3</strain>
    </source>
</reference>
<dbReference type="Proteomes" id="UP000831796">
    <property type="component" value="Chromosome"/>
</dbReference>
<keyword evidence="2" id="KW-1185">Reference proteome</keyword>
<organism evidence="1 2">
    <name type="scientific">Hymenobacter cellulosilyticus</name>
    <dbReference type="NCBI Taxonomy" id="2932248"/>
    <lineage>
        <taxon>Bacteria</taxon>
        <taxon>Pseudomonadati</taxon>
        <taxon>Bacteroidota</taxon>
        <taxon>Cytophagia</taxon>
        <taxon>Cytophagales</taxon>
        <taxon>Hymenobacteraceae</taxon>
        <taxon>Hymenobacter</taxon>
    </lineage>
</organism>
<gene>
    <name evidence="1" type="ORF">MUN79_15620</name>
</gene>
<dbReference type="RefSeq" id="WP_244673611.1">
    <property type="nucleotide sequence ID" value="NZ_CP095046.1"/>
</dbReference>
<evidence type="ECO:0000313" key="1">
    <source>
        <dbReference type="EMBL" id="UOQ70187.1"/>
    </source>
</evidence>
<name>A0A8T9PYN5_9BACT</name>
<dbReference type="KEGG" id="hcu:MUN79_15620"/>
<protein>
    <submittedName>
        <fullName evidence="1">Uncharacterized protein</fullName>
    </submittedName>
</protein>
<dbReference type="AlphaFoldDB" id="A0A8T9PYN5"/>
<dbReference type="EMBL" id="CP095046">
    <property type="protein sequence ID" value="UOQ70187.1"/>
    <property type="molecule type" value="Genomic_DNA"/>
</dbReference>
<evidence type="ECO:0000313" key="2">
    <source>
        <dbReference type="Proteomes" id="UP000831796"/>
    </source>
</evidence>
<accession>A0A8T9PYN5</accession>
<sequence length="135" mass="14959">MDDGALLHWNGVSVPLSYKYDLGIIIHDIIFLVQQLRTSLMGSFTICWPSNTFRVNWQVAVVAGCVRVTASWESGYAPVDALNASPVVETDQATFMAQWVALLRFANQALIDTGYTAGDLEDYGLLVEELAHHQQ</sequence>